<dbReference type="InterPro" id="IPR032567">
    <property type="entry name" value="RTL1-rel"/>
</dbReference>
<keyword evidence="1" id="KW-0863">Zinc-finger</keyword>
<dbReference type="SMART" id="SM00343">
    <property type="entry name" value="ZnF_C2HC"/>
    <property type="match status" value="2"/>
</dbReference>
<dbReference type="PROSITE" id="PS50158">
    <property type="entry name" value="ZF_CCHC"/>
    <property type="match status" value="2"/>
</dbReference>
<dbReference type="OrthoDB" id="1107598at2759"/>
<dbReference type="GO" id="GO:0003676">
    <property type="term" value="F:nucleic acid binding"/>
    <property type="evidence" value="ECO:0007669"/>
    <property type="project" value="InterPro"/>
</dbReference>
<feature type="compositionally biased region" description="Basic and acidic residues" evidence="2">
    <location>
        <begin position="115"/>
        <end position="124"/>
    </location>
</feature>
<gene>
    <name evidence="4" type="ORF">MERR_LOCUS33973</name>
</gene>
<accession>A0A6D2KB87</accession>
<keyword evidence="1" id="KW-0479">Metal-binding</keyword>
<dbReference type="Gene3D" id="2.40.70.10">
    <property type="entry name" value="Acid Proteases"/>
    <property type="match status" value="1"/>
</dbReference>
<dbReference type="PANTHER" id="PTHR15503:SF42">
    <property type="entry name" value="ZINC FINGER, CCHC-TYPE, RETROTRANSPOSON GAG DOMAIN, ASPARTIC PEPTIDASE DOMAIN PROTEIN-RELATED"/>
    <property type="match status" value="1"/>
</dbReference>
<dbReference type="Pfam" id="PF03732">
    <property type="entry name" value="Retrotrans_gag"/>
    <property type="match status" value="1"/>
</dbReference>
<dbReference type="GO" id="GO:0008270">
    <property type="term" value="F:zinc ion binding"/>
    <property type="evidence" value="ECO:0007669"/>
    <property type="project" value="UniProtKB-KW"/>
</dbReference>
<dbReference type="Proteomes" id="UP000467841">
    <property type="component" value="Unassembled WGS sequence"/>
</dbReference>
<reference evidence="4" key="1">
    <citation type="submission" date="2020-01" db="EMBL/GenBank/DDBJ databases">
        <authorList>
            <person name="Mishra B."/>
        </authorList>
    </citation>
    <scope>NUCLEOTIDE SEQUENCE [LARGE SCALE GENOMIC DNA]</scope>
</reference>
<evidence type="ECO:0000313" key="4">
    <source>
        <dbReference type="EMBL" id="CAA7046738.1"/>
    </source>
</evidence>
<dbReference type="InterPro" id="IPR001878">
    <property type="entry name" value="Znf_CCHC"/>
</dbReference>
<feature type="region of interest" description="Disordered" evidence="2">
    <location>
        <begin position="88"/>
        <end position="124"/>
    </location>
</feature>
<dbReference type="InterPro" id="IPR036875">
    <property type="entry name" value="Znf_CCHC_sf"/>
</dbReference>
<protein>
    <recommendedName>
        <fullName evidence="3">CCHC-type domain-containing protein</fullName>
    </recommendedName>
</protein>
<dbReference type="Pfam" id="PF00098">
    <property type="entry name" value="zf-CCHC"/>
    <property type="match status" value="2"/>
</dbReference>
<dbReference type="AlphaFoldDB" id="A0A6D2KB87"/>
<feature type="compositionally biased region" description="Polar residues" evidence="2">
    <location>
        <begin position="98"/>
        <end position="114"/>
    </location>
</feature>
<dbReference type="InterPro" id="IPR021109">
    <property type="entry name" value="Peptidase_aspartic_dom_sf"/>
</dbReference>
<dbReference type="SUPFAM" id="SSF57756">
    <property type="entry name" value="Retrovirus zinc finger-like domains"/>
    <property type="match status" value="1"/>
</dbReference>
<dbReference type="EMBL" id="CACVBM020001353">
    <property type="protein sequence ID" value="CAA7046738.1"/>
    <property type="molecule type" value="Genomic_DNA"/>
</dbReference>
<keyword evidence="5" id="KW-1185">Reference proteome</keyword>
<organism evidence="4 5">
    <name type="scientific">Microthlaspi erraticum</name>
    <dbReference type="NCBI Taxonomy" id="1685480"/>
    <lineage>
        <taxon>Eukaryota</taxon>
        <taxon>Viridiplantae</taxon>
        <taxon>Streptophyta</taxon>
        <taxon>Embryophyta</taxon>
        <taxon>Tracheophyta</taxon>
        <taxon>Spermatophyta</taxon>
        <taxon>Magnoliopsida</taxon>
        <taxon>eudicotyledons</taxon>
        <taxon>Gunneridae</taxon>
        <taxon>Pentapetalae</taxon>
        <taxon>rosids</taxon>
        <taxon>malvids</taxon>
        <taxon>Brassicales</taxon>
        <taxon>Brassicaceae</taxon>
        <taxon>Coluteocarpeae</taxon>
        <taxon>Microthlaspi</taxon>
    </lineage>
</organism>
<name>A0A6D2KB87_9BRAS</name>
<dbReference type="InterPro" id="IPR005162">
    <property type="entry name" value="Retrotrans_gag_dom"/>
</dbReference>
<feature type="domain" description="CCHC-type" evidence="3">
    <location>
        <begin position="129"/>
        <end position="144"/>
    </location>
</feature>
<evidence type="ECO:0000256" key="2">
    <source>
        <dbReference type="SAM" id="MobiDB-lite"/>
    </source>
</evidence>
<sequence>MEQAFVTLMQGNKSVREYEAEFIHLQKYVNYGNGDDGVMVRKFLQGLTPETGGRLQVVTCTHLYDLIEKAVNVENFIKREKAIANRNKDNWNRGEGSNPRNIPNTKKTYPTNQGERSRTENKSRGDGACFVCGSKGHFARSCPEKRENGTAVTTQYQPTCYYCGVKGHFFNNCPVKTNVAPRPADRPPTMIRSANEAPNKCRTPAERVYAMGAEIGEHRDQSGGPITDVPVEILDKVFKVNLLVVPMVGYEVILGMDWLSIHRTYLDCRRGRVILEEGHGNSTIYQGIRPSNGVSLVSAMRVRQHLIEESAYLVAISVVEEKTSSEEKIEEIPVVNGFEDVFKSLTELPPPRSNPFTINLIPGAAPIAKTPYGMAPAELAEFEGSIGRSSRQRICTCKLITLGSTSTIR</sequence>
<keyword evidence="1" id="KW-0862">Zinc</keyword>
<dbReference type="Gene3D" id="4.10.60.10">
    <property type="entry name" value="Zinc finger, CCHC-type"/>
    <property type="match status" value="2"/>
</dbReference>
<dbReference type="PANTHER" id="PTHR15503">
    <property type="entry name" value="LDOC1 RELATED"/>
    <property type="match status" value="1"/>
</dbReference>
<comment type="caution">
    <text evidence="4">The sequence shown here is derived from an EMBL/GenBank/DDBJ whole genome shotgun (WGS) entry which is preliminary data.</text>
</comment>
<evidence type="ECO:0000313" key="5">
    <source>
        <dbReference type="Proteomes" id="UP000467841"/>
    </source>
</evidence>
<feature type="domain" description="CCHC-type" evidence="3">
    <location>
        <begin position="160"/>
        <end position="174"/>
    </location>
</feature>
<dbReference type="CDD" id="cd00303">
    <property type="entry name" value="retropepsin_like"/>
    <property type="match status" value="1"/>
</dbReference>
<evidence type="ECO:0000259" key="3">
    <source>
        <dbReference type="PROSITE" id="PS50158"/>
    </source>
</evidence>
<proteinExistence type="predicted"/>
<dbReference type="Pfam" id="PF08284">
    <property type="entry name" value="RVP_2"/>
    <property type="match status" value="1"/>
</dbReference>
<evidence type="ECO:0000256" key="1">
    <source>
        <dbReference type="PROSITE-ProRule" id="PRU00047"/>
    </source>
</evidence>